<evidence type="ECO:0000313" key="3">
    <source>
        <dbReference type="EMBL" id="NYJ79205.1"/>
    </source>
</evidence>
<feature type="compositionally biased region" description="Basic and acidic residues" evidence="1">
    <location>
        <begin position="7"/>
        <end position="18"/>
    </location>
</feature>
<dbReference type="Proteomes" id="UP000535437">
    <property type="component" value="Unassembled WGS sequence"/>
</dbReference>
<dbReference type="PROSITE" id="PS50936">
    <property type="entry name" value="ENGC_GTPASE"/>
    <property type="match status" value="1"/>
</dbReference>
<dbReference type="CDD" id="cd01854">
    <property type="entry name" value="YjeQ_EngC"/>
    <property type="match status" value="1"/>
</dbReference>
<organism evidence="3 4">
    <name type="scientific">Nesterenkonia xinjiangensis</name>
    <dbReference type="NCBI Taxonomy" id="225327"/>
    <lineage>
        <taxon>Bacteria</taxon>
        <taxon>Bacillati</taxon>
        <taxon>Actinomycetota</taxon>
        <taxon>Actinomycetes</taxon>
        <taxon>Micrococcales</taxon>
        <taxon>Micrococcaceae</taxon>
        <taxon>Nesterenkonia</taxon>
    </lineage>
</organism>
<dbReference type="InterPro" id="IPR027417">
    <property type="entry name" value="P-loop_NTPase"/>
</dbReference>
<protein>
    <submittedName>
        <fullName evidence="3">Ribosome biogenesis GTPase</fullName>
        <ecNumber evidence="3">3.6.1.-</ecNumber>
    </submittedName>
</protein>
<keyword evidence="3" id="KW-0378">Hydrolase</keyword>
<dbReference type="EC" id="3.6.1.-" evidence="3"/>
<dbReference type="PANTHER" id="PTHR32120">
    <property type="entry name" value="SMALL RIBOSOMAL SUBUNIT BIOGENESIS GTPASE RSGA"/>
    <property type="match status" value="1"/>
</dbReference>
<dbReference type="SUPFAM" id="SSF52540">
    <property type="entry name" value="P-loop containing nucleoside triphosphate hydrolases"/>
    <property type="match status" value="1"/>
</dbReference>
<feature type="compositionally biased region" description="Basic and acidic residues" evidence="1">
    <location>
        <begin position="28"/>
        <end position="40"/>
    </location>
</feature>
<dbReference type="Pfam" id="PF03193">
    <property type="entry name" value="RsgA_GTPase"/>
    <property type="match status" value="1"/>
</dbReference>
<dbReference type="GO" id="GO:0005525">
    <property type="term" value="F:GTP binding"/>
    <property type="evidence" value="ECO:0007669"/>
    <property type="project" value="InterPro"/>
</dbReference>
<dbReference type="EMBL" id="JACCFY010000001">
    <property type="protein sequence ID" value="NYJ79205.1"/>
    <property type="molecule type" value="Genomic_DNA"/>
</dbReference>
<comment type="caution">
    <text evidence="3">The sequence shown here is derived from an EMBL/GenBank/DDBJ whole genome shotgun (WGS) entry which is preliminary data.</text>
</comment>
<feature type="domain" description="EngC GTPase" evidence="2">
    <location>
        <begin position="138"/>
        <end position="314"/>
    </location>
</feature>
<proteinExistence type="predicted"/>
<reference evidence="3 4" key="1">
    <citation type="submission" date="2020-07" db="EMBL/GenBank/DDBJ databases">
        <title>Sequencing the genomes of 1000 actinobacteria strains.</title>
        <authorList>
            <person name="Klenk H.-P."/>
        </authorList>
    </citation>
    <scope>NUCLEOTIDE SEQUENCE [LARGE SCALE GENOMIC DNA]</scope>
    <source>
        <strain evidence="3 4">DSM 15475</strain>
    </source>
</reference>
<dbReference type="RefSeq" id="WP_179542458.1">
    <property type="nucleotide sequence ID" value="NZ_BAAALL010000001.1"/>
</dbReference>
<accession>A0A7Z0KBE1</accession>
<evidence type="ECO:0000313" key="4">
    <source>
        <dbReference type="Proteomes" id="UP000535437"/>
    </source>
</evidence>
<dbReference type="GO" id="GO:0003924">
    <property type="term" value="F:GTPase activity"/>
    <property type="evidence" value="ECO:0007669"/>
    <property type="project" value="InterPro"/>
</dbReference>
<evidence type="ECO:0000259" key="2">
    <source>
        <dbReference type="PROSITE" id="PS50936"/>
    </source>
</evidence>
<dbReference type="InterPro" id="IPR010914">
    <property type="entry name" value="RsgA_GTPase_dom"/>
</dbReference>
<evidence type="ECO:0000256" key="1">
    <source>
        <dbReference type="SAM" id="MobiDB-lite"/>
    </source>
</evidence>
<gene>
    <name evidence="3" type="ORF">HNR09_002616</name>
</gene>
<name>A0A7Z0KBE1_9MICC</name>
<keyword evidence="4" id="KW-1185">Reference proteome</keyword>
<dbReference type="PANTHER" id="PTHR32120:SF11">
    <property type="entry name" value="SMALL RIBOSOMAL SUBUNIT BIOGENESIS GTPASE RSGA 1, MITOCHONDRIAL-RELATED"/>
    <property type="match status" value="1"/>
</dbReference>
<dbReference type="AlphaFoldDB" id="A0A7Z0KBE1"/>
<sequence>MSRHWSSRREWDESDIRFRPNKRGSRPRTKDTPEHPDAELGRVVTVDRGRYTVRMHQGEDASSSGAESRAPLEERVVLGVRAKALRRTPVVPGDVVALVGDTSGEEGTLARLVRIEERSTLLRRSADDTDDAERVVVANADQLLIVVAAADPAPRTGFIDRALVAAYHADIDPILLVTKADLAEDPEDPAGLISHYAELSLATVVSGHAEEDGQLEAGVPAPGLDPAAVTRLRGLLCGHVTAMIGHSGVGKSTMVNALTGADRAIGGVNAVTGRGRHTSSSAVALNLEPSSEPGSPLDEAAARDSWIIDTPGVRSFGLAHVDPDDVLAAFGDLVEGSTGCEPGCAHAAPEGGCALDSWVEDGHAGEHGPSRLASLRGLLSSLTGSAEEQDEKRLGLSP</sequence>
<feature type="region of interest" description="Disordered" evidence="1">
    <location>
        <begin position="1"/>
        <end position="40"/>
    </location>
</feature>
<dbReference type="Gene3D" id="3.40.50.300">
    <property type="entry name" value="P-loop containing nucleotide triphosphate hydrolases"/>
    <property type="match status" value="1"/>
</dbReference>
<dbReference type="InterPro" id="IPR004881">
    <property type="entry name" value="Ribosome_biogen_GTPase_RsgA"/>
</dbReference>